<feature type="signal peptide" evidence="1">
    <location>
        <begin position="1"/>
        <end position="21"/>
    </location>
</feature>
<evidence type="ECO:0000256" key="1">
    <source>
        <dbReference type="SAM" id="SignalP"/>
    </source>
</evidence>
<dbReference type="EMBL" id="JBHSJJ010000006">
    <property type="protein sequence ID" value="MFC4872544.1"/>
    <property type="molecule type" value="Genomic_DNA"/>
</dbReference>
<feature type="domain" description="DUF3857" evidence="2">
    <location>
        <begin position="65"/>
        <end position="220"/>
    </location>
</feature>
<evidence type="ECO:0000313" key="4">
    <source>
        <dbReference type="Proteomes" id="UP001595818"/>
    </source>
</evidence>
<dbReference type="Gene3D" id="3.10.620.30">
    <property type="match status" value="1"/>
</dbReference>
<dbReference type="Proteomes" id="UP001595818">
    <property type="component" value="Unassembled WGS sequence"/>
</dbReference>
<feature type="chain" id="PRO_5045259667" evidence="1">
    <location>
        <begin position="22"/>
        <end position="653"/>
    </location>
</feature>
<name>A0ABV9T268_9BACT</name>
<keyword evidence="4" id="KW-1185">Reference proteome</keyword>
<dbReference type="Pfam" id="PF12969">
    <property type="entry name" value="DUF3857"/>
    <property type="match status" value="1"/>
</dbReference>
<reference evidence="4" key="1">
    <citation type="journal article" date="2019" name="Int. J. Syst. Evol. Microbiol.">
        <title>The Global Catalogue of Microorganisms (GCM) 10K type strain sequencing project: providing services to taxonomists for standard genome sequencing and annotation.</title>
        <authorList>
            <consortium name="The Broad Institute Genomics Platform"/>
            <consortium name="The Broad Institute Genome Sequencing Center for Infectious Disease"/>
            <person name="Wu L."/>
            <person name="Ma J."/>
        </authorList>
    </citation>
    <scope>NUCLEOTIDE SEQUENCE [LARGE SCALE GENOMIC DNA]</scope>
    <source>
        <strain evidence="4">CGMCC 4.7466</strain>
    </source>
</reference>
<organism evidence="3 4">
    <name type="scientific">Negadavirga shengliensis</name>
    <dbReference type="NCBI Taxonomy" id="1389218"/>
    <lineage>
        <taxon>Bacteria</taxon>
        <taxon>Pseudomonadati</taxon>
        <taxon>Bacteroidota</taxon>
        <taxon>Cytophagia</taxon>
        <taxon>Cytophagales</taxon>
        <taxon>Cyclobacteriaceae</taxon>
        <taxon>Negadavirga</taxon>
    </lineage>
</organism>
<proteinExistence type="predicted"/>
<evidence type="ECO:0000313" key="3">
    <source>
        <dbReference type="EMBL" id="MFC4872544.1"/>
    </source>
</evidence>
<accession>A0ABV9T268</accession>
<sequence>MCFKILPFYAIAVFMAGPVLSQDMKFGKYSDEEIRLESVPFEPDADAVVLEEYCSNIFIRASLNSQIHRRIKILKESGKDHGNVVLSYYRGKDGVESIQKLKAQIVNFENGEEKIVKLSKNDFYEVEMDNGWREIRFTFPEVRTGSILEYQYVKNDNSIIFLDGWVFQNKVPTLKSAYYIDIPSYLDYKVVSQGIKTFQAKYRTSERGVYKWVLADLPSIRSEPFMNHFVDYLEKVEFQLAGYAFRSAGGSGYEQDGYTNVFKTWQDLADLMMKRPAFESYLNPNKSLVSQIKLEDTENLSKLELAQKIYTHVVEKFKYEGNGGMIPLQNLKTILETRRGNRAEINLSLLAHLKAHDIEAYPLLISSKGNGRSQLVMFPFADQFNQMILVVNTGESLHFVDGGNEVFPMGYLPLGFHVKEGFVMMGKDSGLMDVTHHHRSGINQSVNIHFDKEGIQSTETTIRFLDYDAIGIKRPLNEEIQEQLETKIVKEETESKLVFEIENRNEGREILDVKIMSSKAFENKQTVFLHPFQYLRWNENPFSADSRSFPVDFDYTFNDRFSAKLHLPKGYELDDFPEDIAFSLPGGQMAFSYKVFTMEDIVHVNANILVKESIVPAEIYPSLKNFMEIVTSKLREPVIIQKLSPLATASESK</sequence>
<protein>
    <submittedName>
        <fullName evidence="3">DUF3857 domain-containing protein</fullName>
    </submittedName>
</protein>
<dbReference type="Gene3D" id="2.60.120.1130">
    <property type="match status" value="1"/>
</dbReference>
<dbReference type="InterPro" id="IPR024618">
    <property type="entry name" value="DUF3857"/>
</dbReference>
<evidence type="ECO:0000259" key="2">
    <source>
        <dbReference type="Pfam" id="PF12969"/>
    </source>
</evidence>
<comment type="caution">
    <text evidence="3">The sequence shown here is derived from an EMBL/GenBank/DDBJ whole genome shotgun (WGS) entry which is preliminary data.</text>
</comment>
<keyword evidence="1" id="KW-0732">Signal</keyword>
<gene>
    <name evidence="3" type="ORF">ACFPFU_12675</name>
</gene>
<dbReference type="RefSeq" id="WP_377065025.1">
    <property type="nucleotide sequence ID" value="NZ_JBHSJJ010000006.1"/>
</dbReference>
<dbReference type="Gene3D" id="2.60.40.3140">
    <property type="match status" value="1"/>
</dbReference>